<gene>
    <name evidence="2" type="ORF">JCR33_04040</name>
</gene>
<evidence type="ECO:0000256" key="1">
    <source>
        <dbReference type="SAM" id="Phobius"/>
    </source>
</evidence>
<keyword evidence="1" id="KW-0472">Membrane</keyword>
<dbReference type="Proteomes" id="UP000609531">
    <property type="component" value="Unassembled WGS sequence"/>
</dbReference>
<feature type="transmembrane region" description="Helical" evidence="1">
    <location>
        <begin position="42"/>
        <end position="63"/>
    </location>
</feature>
<evidence type="ECO:0000313" key="3">
    <source>
        <dbReference type="Proteomes" id="UP000609531"/>
    </source>
</evidence>
<accession>A0A934IJE3</accession>
<dbReference type="RefSeq" id="WP_198880732.1">
    <property type="nucleotide sequence ID" value="NZ_JAEKJA010000002.1"/>
</dbReference>
<organism evidence="2 3">
    <name type="scientific">Acuticoccus mangrovi</name>
    <dbReference type="NCBI Taxonomy" id="2796142"/>
    <lineage>
        <taxon>Bacteria</taxon>
        <taxon>Pseudomonadati</taxon>
        <taxon>Pseudomonadota</taxon>
        <taxon>Alphaproteobacteria</taxon>
        <taxon>Hyphomicrobiales</taxon>
        <taxon>Amorphaceae</taxon>
        <taxon>Acuticoccus</taxon>
    </lineage>
</organism>
<keyword evidence="3" id="KW-1185">Reference proteome</keyword>
<protein>
    <submittedName>
        <fullName evidence="2">Uncharacterized protein</fullName>
    </submittedName>
</protein>
<dbReference type="AlphaFoldDB" id="A0A934IJE3"/>
<feature type="transmembrane region" description="Helical" evidence="1">
    <location>
        <begin position="12"/>
        <end position="36"/>
    </location>
</feature>
<evidence type="ECO:0000313" key="2">
    <source>
        <dbReference type="EMBL" id="MBJ3774842.1"/>
    </source>
</evidence>
<keyword evidence="1" id="KW-1133">Transmembrane helix</keyword>
<name>A0A934IJE3_9HYPH</name>
<reference evidence="2" key="1">
    <citation type="submission" date="2020-12" db="EMBL/GenBank/DDBJ databases">
        <title>Bacterial taxonomy.</title>
        <authorList>
            <person name="Pan X."/>
        </authorList>
    </citation>
    <scope>NUCLEOTIDE SEQUENCE</scope>
    <source>
        <strain evidence="2">B2012</strain>
    </source>
</reference>
<sequence length="68" mass="7164">MSILSDVVKELFGMFLADLRLAVGIFVLVGVVAFLLQGLHVASLIGAAVLVIGSLALLVEAAMRKARR</sequence>
<dbReference type="EMBL" id="JAEKJA010000002">
    <property type="protein sequence ID" value="MBJ3774842.1"/>
    <property type="molecule type" value="Genomic_DNA"/>
</dbReference>
<keyword evidence="1" id="KW-0812">Transmembrane</keyword>
<comment type="caution">
    <text evidence="2">The sequence shown here is derived from an EMBL/GenBank/DDBJ whole genome shotgun (WGS) entry which is preliminary data.</text>
</comment>
<proteinExistence type="predicted"/>